<gene>
    <name evidence="7" type="ORF">C8C77_1212</name>
</gene>
<comment type="caution">
    <text evidence="7">The sequence shown here is derived from an EMBL/GenBank/DDBJ whole genome shotgun (WGS) entry which is preliminary data.</text>
</comment>
<name>A0A4R7YVR5_9FIRM</name>
<proteinExistence type="inferred from homology"/>
<evidence type="ECO:0000256" key="1">
    <source>
        <dbReference type="ARBA" id="ARBA00008366"/>
    </source>
</evidence>
<dbReference type="EMBL" id="SODA01000021">
    <property type="protein sequence ID" value="TDW01313.1"/>
    <property type="molecule type" value="Genomic_DNA"/>
</dbReference>
<dbReference type="Pfam" id="PF00881">
    <property type="entry name" value="Nitroreductase"/>
    <property type="match status" value="1"/>
</dbReference>
<evidence type="ECO:0000256" key="5">
    <source>
        <dbReference type="PIRNR" id="PIRNR005426"/>
    </source>
</evidence>
<evidence type="ECO:0000313" key="7">
    <source>
        <dbReference type="EMBL" id="TDW01313.1"/>
    </source>
</evidence>
<dbReference type="Proteomes" id="UP000294697">
    <property type="component" value="Unassembled WGS sequence"/>
</dbReference>
<dbReference type="InterPro" id="IPR016446">
    <property type="entry name" value="Flavin_OxRdtase_Frp"/>
</dbReference>
<dbReference type="PANTHER" id="PTHR43425:SF2">
    <property type="entry name" value="OXYGEN-INSENSITIVE NADPH NITROREDUCTASE"/>
    <property type="match status" value="1"/>
</dbReference>
<accession>A0A4R7YVR5</accession>
<keyword evidence="2 5" id="KW-0285">Flavoprotein</keyword>
<dbReference type="Gene3D" id="3.40.109.10">
    <property type="entry name" value="NADH Oxidase"/>
    <property type="match status" value="1"/>
</dbReference>
<keyword evidence="4 5" id="KW-0560">Oxidoreductase</keyword>
<evidence type="ECO:0000259" key="6">
    <source>
        <dbReference type="Pfam" id="PF00881"/>
    </source>
</evidence>
<keyword evidence="3 5" id="KW-0288">FMN</keyword>
<dbReference type="PIRSF" id="PIRSF005426">
    <property type="entry name" value="Frp"/>
    <property type="match status" value="1"/>
</dbReference>
<dbReference type="RefSeq" id="WP_166668534.1">
    <property type="nucleotide sequence ID" value="NZ_QLME01000020.1"/>
</dbReference>
<dbReference type="AlphaFoldDB" id="A0A4R7YVR5"/>
<feature type="domain" description="Nitroreductase" evidence="6">
    <location>
        <begin position="8"/>
        <end position="172"/>
    </location>
</feature>
<keyword evidence="5" id="KW-0521">NADP</keyword>
<dbReference type="InterPro" id="IPR000415">
    <property type="entry name" value="Nitroreductase-like"/>
</dbReference>
<dbReference type="PANTHER" id="PTHR43425">
    <property type="entry name" value="OXYGEN-INSENSITIVE NADPH NITROREDUCTASE"/>
    <property type="match status" value="1"/>
</dbReference>
<evidence type="ECO:0000256" key="4">
    <source>
        <dbReference type="ARBA" id="ARBA00023002"/>
    </source>
</evidence>
<evidence type="ECO:0000313" key="8">
    <source>
        <dbReference type="Proteomes" id="UP000294697"/>
    </source>
</evidence>
<sequence>MNETIKLINKRASLRKYADKEISQQDKDTIINSALRAPTAGNMMLYSIIVIEDQEKKKLLSKSCDHQPFIAKAPLVMVFLADYQRWYDYYNLSAVKEFCLREDINYSSPSEADLMLACSDALIAAQNSVIAAESLGIGSCYIGDIMENYEKHQEILSLPEFVFPISMLVMGHYPEKRPGIKSRFDKKYLVFENEYRSLNEEELDNMFAERSQKFNPDNSFNADNYGQLMYARKTGAGFSKEMARSVRTMLKKWQK</sequence>
<organism evidence="7 8">
    <name type="scientific">Halanaerobium saccharolyticum</name>
    <dbReference type="NCBI Taxonomy" id="43595"/>
    <lineage>
        <taxon>Bacteria</taxon>
        <taxon>Bacillati</taxon>
        <taxon>Bacillota</taxon>
        <taxon>Clostridia</taxon>
        <taxon>Halanaerobiales</taxon>
        <taxon>Halanaerobiaceae</taxon>
        <taxon>Halanaerobium</taxon>
    </lineage>
</organism>
<evidence type="ECO:0000256" key="2">
    <source>
        <dbReference type="ARBA" id="ARBA00022630"/>
    </source>
</evidence>
<dbReference type="SUPFAM" id="SSF55469">
    <property type="entry name" value="FMN-dependent nitroreductase-like"/>
    <property type="match status" value="1"/>
</dbReference>
<reference evidence="7 8" key="1">
    <citation type="submission" date="2019-03" db="EMBL/GenBank/DDBJ databases">
        <title>Subsurface microbial communities from deep shales in Ohio and West Virginia, USA.</title>
        <authorList>
            <person name="Wrighton K."/>
        </authorList>
    </citation>
    <scope>NUCLEOTIDE SEQUENCE [LARGE SCALE GENOMIC DNA]</scope>
    <source>
        <strain evidence="7 8">MSL9.2</strain>
    </source>
</reference>
<dbReference type="GO" id="GO:0016491">
    <property type="term" value="F:oxidoreductase activity"/>
    <property type="evidence" value="ECO:0007669"/>
    <property type="project" value="UniProtKB-UniRule"/>
</dbReference>
<comment type="similarity">
    <text evidence="1 5">Belongs to the flavin oxidoreductase frp family.</text>
</comment>
<evidence type="ECO:0000256" key="3">
    <source>
        <dbReference type="ARBA" id="ARBA00022643"/>
    </source>
</evidence>
<dbReference type="InterPro" id="IPR029479">
    <property type="entry name" value="Nitroreductase"/>
</dbReference>
<protein>
    <submittedName>
        <fullName evidence="7">FMN reductase (NADPH)/FMN reductase [NAD(P)H]</fullName>
    </submittedName>
</protein>